<name>A0A1X7FCE1_TRICW</name>
<dbReference type="OrthoDB" id="9838537at2"/>
<reference evidence="3" key="1">
    <citation type="submission" date="2017-04" db="EMBL/GenBank/DDBJ databases">
        <authorList>
            <person name="Varghese N."/>
            <person name="Submissions S."/>
        </authorList>
    </citation>
    <scope>NUCLEOTIDE SEQUENCE [LARGE SCALE GENOMIC DNA]</scope>
    <source>
        <strain evidence="3">Ballard 720</strain>
    </source>
</reference>
<dbReference type="AlphaFoldDB" id="A0A1X7FCE1"/>
<proteinExistence type="predicted"/>
<dbReference type="Proteomes" id="UP000192911">
    <property type="component" value="Unassembled WGS sequence"/>
</dbReference>
<protein>
    <submittedName>
        <fullName evidence="2">Uncharacterized protein</fullName>
    </submittedName>
</protein>
<evidence type="ECO:0000256" key="1">
    <source>
        <dbReference type="SAM" id="MobiDB-lite"/>
    </source>
</evidence>
<sequence length="136" mass="15552">MDERVEPLRARQQGTAMETAQRMPGEDDRDAHLFTPSFFERLRRLNRVRRELRRMQLRITQIDWVGAELSVRIERDPAKSLAPLLDSMERRRFRPVDAGVEVAGQFKGVTVRWIERGGPGVGAGRSARLRPGCASL</sequence>
<gene>
    <name evidence="2" type="ORF">SAMN06295900_108160</name>
</gene>
<dbReference type="STRING" id="28094.SAMN06295900_108160"/>
<evidence type="ECO:0000313" key="2">
    <source>
        <dbReference type="EMBL" id="SMF49471.1"/>
    </source>
</evidence>
<keyword evidence="3" id="KW-1185">Reference proteome</keyword>
<feature type="region of interest" description="Disordered" evidence="1">
    <location>
        <begin position="1"/>
        <end position="31"/>
    </location>
</feature>
<dbReference type="GeneID" id="95550325"/>
<accession>A0A1X7FCE1</accession>
<dbReference type="EMBL" id="FXAH01000008">
    <property type="protein sequence ID" value="SMF49471.1"/>
    <property type="molecule type" value="Genomic_DNA"/>
</dbReference>
<dbReference type="RefSeq" id="WP_085228498.1">
    <property type="nucleotide sequence ID" value="NZ_BSQD01000010.1"/>
</dbReference>
<evidence type="ECO:0000313" key="3">
    <source>
        <dbReference type="Proteomes" id="UP000192911"/>
    </source>
</evidence>
<organism evidence="2 3">
    <name type="scientific">Trinickia caryophylli</name>
    <name type="common">Paraburkholderia caryophylli</name>
    <dbReference type="NCBI Taxonomy" id="28094"/>
    <lineage>
        <taxon>Bacteria</taxon>
        <taxon>Pseudomonadati</taxon>
        <taxon>Pseudomonadota</taxon>
        <taxon>Betaproteobacteria</taxon>
        <taxon>Burkholderiales</taxon>
        <taxon>Burkholderiaceae</taxon>
        <taxon>Trinickia</taxon>
    </lineage>
</organism>